<feature type="chain" id="PRO_5026291709" evidence="1">
    <location>
        <begin position="33"/>
        <end position="280"/>
    </location>
</feature>
<protein>
    <submittedName>
        <fullName evidence="2">DUF3108 domain-containing protein</fullName>
    </submittedName>
</protein>
<comment type="caution">
    <text evidence="2">The sequence shown here is derived from an EMBL/GenBank/DDBJ whole genome shotgun (WGS) entry which is preliminary data.</text>
</comment>
<keyword evidence="1" id="KW-0732">Signal</keyword>
<evidence type="ECO:0000313" key="2">
    <source>
        <dbReference type="EMBL" id="MTD96328.1"/>
    </source>
</evidence>
<reference evidence="2 3" key="1">
    <citation type="submission" date="2019-11" db="EMBL/GenBank/DDBJ databases">
        <title>Identification of a novel strain.</title>
        <authorList>
            <person name="Xu Q."/>
            <person name="Wang G."/>
        </authorList>
    </citation>
    <scope>NUCLEOTIDE SEQUENCE [LARGE SCALE GENOMIC DNA]</scope>
    <source>
        <strain evidence="3">xq</strain>
    </source>
</reference>
<organism evidence="2 3">
    <name type="scientific">Hyphomicrobium album</name>
    <dbReference type="NCBI Taxonomy" id="2665159"/>
    <lineage>
        <taxon>Bacteria</taxon>
        <taxon>Pseudomonadati</taxon>
        <taxon>Pseudomonadota</taxon>
        <taxon>Alphaproteobacteria</taxon>
        <taxon>Hyphomicrobiales</taxon>
        <taxon>Hyphomicrobiaceae</taxon>
        <taxon>Hyphomicrobium</taxon>
    </lineage>
</organism>
<gene>
    <name evidence="2" type="ORF">GIW81_18465</name>
</gene>
<evidence type="ECO:0000313" key="3">
    <source>
        <dbReference type="Proteomes" id="UP000440694"/>
    </source>
</evidence>
<dbReference type="InterPro" id="IPR021457">
    <property type="entry name" value="DUF3108"/>
</dbReference>
<dbReference type="RefSeq" id="WP_154740891.1">
    <property type="nucleotide sequence ID" value="NZ_WMBQ01000003.1"/>
</dbReference>
<proteinExistence type="predicted"/>
<keyword evidence="3" id="KW-1185">Reference proteome</keyword>
<name>A0A6I3KPU4_9HYPH</name>
<dbReference type="EMBL" id="WMBQ01000003">
    <property type="protein sequence ID" value="MTD96328.1"/>
    <property type="molecule type" value="Genomic_DNA"/>
</dbReference>
<accession>A0A6I3KPU4</accession>
<evidence type="ECO:0000256" key="1">
    <source>
        <dbReference type="SAM" id="SignalP"/>
    </source>
</evidence>
<dbReference type="Proteomes" id="UP000440694">
    <property type="component" value="Unassembled WGS sequence"/>
</dbReference>
<dbReference type="AlphaFoldDB" id="A0A6I3KPU4"/>
<feature type="signal peptide" evidence="1">
    <location>
        <begin position="1"/>
        <end position="32"/>
    </location>
</feature>
<sequence length="280" mass="29838">MTYRVRPAAWRVLAALVPAVALLAGSATIATAQRAGKGPLPATVDAVYRISFTALGDIGHFHFNSQVNGDTYALVADGKIDTTIFDYRGDMKSRGSVIATGTGTQPADYTYNYKQKTFLKKKKLKNVNIAFNGPAVASVTPPENLSAPYVLVTPQHLKSVLDPLSGVMALSMGNLANPCAQKLPIYDGKQRFDLVFTPKGRAGADHVCDVKLVPVSGHKPGGGAGSVVNGNIELVMRPVPNANVVIPYKVTVPTIVGTAELTSERVDITMPDQQRIALRR</sequence>
<dbReference type="Pfam" id="PF11306">
    <property type="entry name" value="DUF3108"/>
    <property type="match status" value="1"/>
</dbReference>